<evidence type="ECO:0000313" key="3">
    <source>
        <dbReference type="EMBL" id="QNS03772.1"/>
    </source>
</evidence>
<dbReference type="RefSeq" id="WP_188336523.1">
    <property type="nucleotide sequence ID" value="NZ_CP061281.1"/>
</dbReference>
<accession>A0A7H1B4W7</accession>
<feature type="transmembrane region" description="Helical" evidence="2">
    <location>
        <begin position="43"/>
        <end position="66"/>
    </location>
</feature>
<protein>
    <submittedName>
        <fullName evidence="3">Uncharacterized protein</fullName>
    </submittedName>
</protein>
<keyword evidence="2" id="KW-0812">Transmembrane</keyword>
<gene>
    <name evidence="3" type="ORF">IAG42_09130</name>
</gene>
<name>A0A7H1B4W7_9ACTN</name>
<feature type="transmembrane region" description="Helical" evidence="2">
    <location>
        <begin position="72"/>
        <end position="94"/>
    </location>
</feature>
<keyword evidence="4" id="KW-1185">Reference proteome</keyword>
<organism evidence="3 4">
    <name type="scientific">Streptomyces xanthii</name>
    <dbReference type="NCBI Taxonomy" id="2768069"/>
    <lineage>
        <taxon>Bacteria</taxon>
        <taxon>Bacillati</taxon>
        <taxon>Actinomycetota</taxon>
        <taxon>Actinomycetes</taxon>
        <taxon>Kitasatosporales</taxon>
        <taxon>Streptomycetaceae</taxon>
        <taxon>Streptomyces</taxon>
    </lineage>
</organism>
<evidence type="ECO:0000313" key="4">
    <source>
        <dbReference type="Proteomes" id="UP000516428"/>
    </source>
</evidence>
<sequence>MTNDKHGNTNFSRAGTRLPGDPAAPGSAESLAQVDDRNWRITFLLTATIAVLVAVRALMVVGLTVSGVGAGYPAPVVVASIAVLVVVAVTAWLLVRARRARRWAPLATALGVCLAGLIAIAVAGRL</sequence>
<reference evidence="3 4" key="1">
    <citation type="submission" date="2020-09" db="EMBL/GenBank/DDBJ databases">
        <title>A novel species.</title>
        <authorList>
            <person name="Gao J."/>
        </authorList>
    </citation>
    <scope>NUCLEOTIDE SEQUENCE [LARGE SCALE GENOMIC DNA]</scope>
    <source>
        <strain evidence="3 4">CRXT-Y-14</strain>
    </source>
</reference>
<evidence type="ECO:0000256" key="2">
    <source>
        <dbReference type="SAM" id="Phobius"/>
    </source>
</evidence>
<feature type="transmembrane region" description="Helical" evidence="2">
    <location>
        <begin position="106"/>
        <end position="124"/>
    </location>
</feature>
<evidence type="ECO:0000256" key="1">
    <source>
        <dbReference type="SAM" id="MobiDB-lite"/>
    </source>
</evidence>
<dbReference type="Proteomes" id="UP000516428">
    <property type="component" value="Chromosome"/>
</dbReference>
<proteinExistence type="predicted"/>
<keyword evidence="2" id="KW-0472">Membrane</keyword>
<keyword evidence="2" id="KW-1133">Transmembrane helix</keyword>
<feature type="region of interest" description="Disordered" evidence="1">
    <location>
        <begin position="1"/>
        <end position="28"/>
    </location>
</feature>
<dbReference type="KEGG" id="sxn:IAG42_09130"/>
<dbReference type="EMBL" id="CP061281">
    <property type="protein sequence ID" value="QNS03772.1"/>
    <property type="molecule type" value="Genomic_DNA"/>
</dbReference>
<dbReference type="AlphaFoldDB" id="A0A7H1B4W7"/>